<proteinExistence type="inferred from homology"/>
<accession>A0A7J8AUJ8</accession>
<evidence type="ECO:0000313" key="2">
    <source>
        <dbReference type="EMBL" id="KAF6389951.1"/>
    </source>
</evidence>
<reference evidence="2 3" key="1">
    <citation type="journal article" date="2020" name="Nature">
        <title>Six reference-quality genomes reveal evolution of bat adaptations.</title>
        <authorList>
            <person name="Jebb D."/>
            <person name="Huang Z."/>
            <person name="Pippel M."/>
            <person name="Hughes G.M."/>
            <person name="Lavrichenko K."/>
            <person name="Devanna P."/>
            <person name="Winkler S."/>
            <person name="Jermiin L.S."/>
            <person name="Skirmuntt E.C."/>
            <person name="Katzourakis A."/>
            <person name="Burkitt-Gray L."/>
            <person name="Ray D.A."/>
            <person name="Sullivan K.A.M."/>
            <person name="Roscito J.G."/>
            <person name="Kirilenko B.M."/>
            <person name="Davalos L.M."/>
            <person name="Corthals A.P."/>
            <person name="Power M.L."/>
            <person name="Jones G."/>
            <person name="Ransome R.D."/>
            <person name="Dechmann D.K.N."/>
            <person name="Locatelli A.G."/>
            <person name="Puechmaille S.J."/>
            <person name="Fedrigo O."/>
            <person name="Jarvis E.D."/>
            <person name="Hiller M."/>
            <person name="Vernes S.C."/>
            <person name="Myers E.W."/>
            <person name="Teeling E.C."/>
        </authorList>
    </citation>
    <scope>NUCLEOTIDE SEQUENCE [LARGE SCALE GENOMIC DNA]</scope>
    <source>
        <strain evidence="2">MRhiFer1</strain>
        <tissue evidence="2">Lung</tissue>
    </source>
</reference>
<dbReference type="GO" id="GO:0005634">
    <property type="term" value="C:nucleus"/>
    <property type="evidence" value="ECO:0007669"/>
    <property type="project" value="TreeGrafter"/>
</dbReference>
<evidence type="ECO:0000313" key="3">
    <source>
        <dbReference type="Proteomes" id="UP000585614"/>
    </source>
</evidence>
<dbReference type="PANTHER" id="PTHR22227:SF3">
    <property type="entry name" value="PABIR FAMILY MEMBER 1"/>
    <property type="match status" value="1"/>
</dbReference>
<gene>
    <name evidence="2" type="ORF">mRhiFer1_004821</name>
</gene>
<dbReference type="EMBL" id="JACAGC010000001">
    <property type="protein sequence ID" value="KAF6389951.1"/>
    <property type="molecule type" value="Genomic_DNA"/>
</dbReference>
<organism evidence="2 3">
    <name type="scientific">Rhinolophus ferrumequinum</name>
    <name type="common">Greater horseshoe bat</name>
    <dbReference type="NCBI Taxonomy" id="59479"/>
    <lineage>
        <taxon>Eukaryota</taxon>
        <taxon>Metazoa</taxon>
        <taxon>Chordata</taxon>
        <taxon>Craniata</taxon>
        <taxon>Vertebrata</taxon>
        <taxon>Euteleostomi</taxon>
        <taxon>Mammalia</taxon>
        <taxon>Eutheria</taxon>
        <taxon>Laurasiatheria</taxon>
        <taxon>Chiroptera</taxon>
        <taxon>Yinpterochiroptera</taxon>
        <taxon>Rhinolophoidea</taxon>
        <taxon>Rhinolophidae</taxon>
        <taxon>Rhinolophinae</taxon>
        <taxon>Rhinolophus</taxon>
    </lineage>
</organism>
<evidence type="ECO:0000256" key="1">
    <source>
        <dbReference type="ARBA" id="ARBA00006725"/>
    </source>
</evidence>
<dbReference type="GO" id="GO:0044818">
    <property type="term" value="P:mitotic G2/M transition checkpoint"/>
    <property type="evidence" value="ECO:0007669"/>
    <property type="project" value="TreeGrafter"/>
</dbReference>
<dbReference type="AlphaFoldDB" id="A0A7J8AUJ8"/>
<dbReference type="InterPro" id="IPR026716">
    <property type="entry name" value="PBIR1/2/3"/>
</dbReference>
<comment type="similarity">
    <text evidence="1">Belongs to the FAM122 family.</text>
</comment>
<dbReference type="GO" id="GO:0005737">
    <property type="term" value="C:cytoplasm"/>
    <property type="evidence" value="ECO:0007669"/>
    <property type="project" value="TreeGrafter"/>
</dbReference>
<name>A0A7J8AUJ8_RHIFE</name>
<dbReference type="PANTHER" id="PTHR22227">
    <property type="entry name" value="FAMILY WITH SEQUENCE SIMILARITY 122B ISOFORM X1"/>
    <property type="match status" value="1"/>
</dbReference>
<dbReference type="Proteomes" id="UP000585614">
    <property type="component" value="Unassembled WGS sequence"/>
</dbReference>
<dbReference type="GO" id="GO:0004865">
    <property type="term" value="F:protein serine/threonine phosphatase inhibitor activity"/>
    <property type="evidence" value="ECO:0007669"/>
    <property type="project" value="InterPro"/>
</dbReference>
<protein>
    <submittedName>
        <fullName evidence="2">Family with sequence similarity 122C</fullName>
    </submittedName>
</protein>
<sequence>MVYYYETARADHETQLVDLSLCEAEPENLENLELSSGFFLNTDMSQEIMKLDLELLPSSTTTEGNILRGTNSTPLISGLGDIPQVLQSDTLRTRRSSTMLMSRQCLFLPPSPTCTFISRLHQIKQEECMDLIKREVIHEWEVQTTMKISRSLEESLNLRDNNLENSYSPKCTDLIPVSSKASITRGIGKQCFSPSLQTVVSCTDLLTSPKPSPMRRFTL</sequence>
<comment type="caution">
    <text evidence="2">The sequence shown here is derived from an EMBL/GenBank/DDBJ whole genome shotgun (WGS) entry which is preliminary data.</text>
</comment>